<proteinExistence type="predicted"/>
<protein>
    <submittedName>
        <fullName evidence="5">Trypsin-like peptidase domain-containing protein</fullName>
    </submittedName>
</protein>
<gene>
    <name evidence="5" type="ORF">H9L06_00410</name>
</gene>
<accession>A0A7G9S4X0</accession>
<evidence type="ECO:0000256" key="3">
    <source>
        <dbReference type="SAM" id="MobiDB-lite"/>
    </source>
</evidence>
<dbReference type="GO" id="GO:0006508">
    <property type="term" value="P:proteolysis"/>
    <property type="evidence" value="ECO:0007669"/>
    <property type="project" value="UniProtKB-KW"/>
</dbReference>
<feature type="region of interest" description="Disordered" evidence="3">
    <location>
        <begin position="1"/>
        <end position="89"/>
    </location>
</feature>
<feature type="compositionally biased region" description="Low complexity" evidence="3">
    <location>
        <begin position="53"/>
        <end position="67"/>
    </location>
</feature>
<sequence length="521" mass="52186">MLMGIEKGAMMADEDTPTEPGASQSEQHAAQSQSQPPVPQEGATSAAEAMYGSSPQQPASVQQQTTPIYGAQPTYGQQHSQQSAASGYPAYSPSYLGQQYSSPAAQASQPETSEKKGHSTGTLLSGLAIAALIGGIVGGGVSSLVVANLAPQSATVAQHSGAVTLNNPESVTEVTGVAAVATPSVVTLEVQGQSAAGSGSGVIYSEDGYIITNAHVATLDGAASDVSIRVKLSDGRVFDGTIVGVAPYSDIAVVKIEADNLTPIEVADSTKVNVGDVAVAIGAPLNLANTVTSGVVSALNRGISVGSPLIPESPDSDQPHDDGSDGQNPGFPWDFRFQNPGQEEEDTQQSVGQVTLPVIQTDASINPGNSGGALLNNQGQLIGINVAIASPGATEGTAASAGLGFAIPAQLATRVADEIIAGEQPSHGLLGASVADSSFDTDADANHAGGLLQDLTPGGAADEAGLRAGDVITAINGIPATDGTTVSALIRMQAGGSEITIDYTRNGEAGQTTATLGTLDW</sequence>
<dbReference type="PANTHER" id="PTHR43343">
    <property type="entry name" value="PEPTIDASE S12"/>
    <property type="match status" value="1"/>
</dbReference>
<dbReference type="SUPFAM" id="SSF50156">
    <property type="entry name" value="PDZ domain-like"/>
    <property type="match status" value="1"/>
</dbReference>
<dbReference type="AlphaFoldDB" id="A0A7G9S4X0"/>
<dbReference type="Gene3D" id="2.40.10.120">
    <property type="match status" value="2"/>
</dbReference>
<dbReference type="InterPro" id="IPR051201">
    <property type="entry name" value="Chloro_Bact_Ser_Proteases"/>
</dbReference>
<keyword evidence="6" id="KW-1185">Reference proteome</keyword>
<dbReference type="Pfam" id="PF17820">
    <property type="entry name" value="PDZ_6"/>
    <property type="match status" value="1"/>
</dbReference>
<name>A0A7G9S4X0_9MICO</name>
<evidence type="ECO:0000256" key="2">
    <source>
        <dbReference type="ARBA" id="ARBA00022801"/>
    </source>
</evidence>
<evidence type="ECO:0000313" key="5">
    <source>
        <dbReference type="EMBL" id="QNN62895.1"/>
    </source>
</evidence>
<dbReference type="InterPro" id="IPR001940">
    <property type="entry name" value="Peptidase_S1C"/>
</dbReference>
<dbReference type="PRINTS" id="PR00834">
    <property type="entry name" value="PROTEASES2C"/>
</dbReference>
<evidence type="ECO:0000313" key="6">
    <source>
        <dbReference type="Proteomes" id="UP000515934"/>
    </source>
</evidence>
<dbReference type="Gene3D" id="2.30.42.10">
    <property type="match status" value="1"/>
</dbReference>
<dbReference type="InterPro" id="IPR036034">
    <property type="entry name" value="PDZ_sf"/>
</dbReference>
<dbReference type="EMBL" id="CP060716">
    <property type="protein sequence ID" value="QNN62895.1"/>
    <property type="molecule type" value="Genomic_DNA"/>
</dbReference>
<feature type="compositionally biased region" description="Low complexity" evidence="3">
    <location>
        <begin position="77"/>
        <end position="89"/>
    </location>
</feature>
<organism evidence="5 6">
    <name type="scientific">Leucobacter denitrificans</name>
    <dbReference type="NCBI Taxonomy" id="683042"/>
    <lineage>
        <taxon>Bacteria</taxon>
        <taxon>Bacillati</taxon>
        <taxon>Actinomycetota</taxon>
        <taxon>Actinomycetes</taxon>
        <taxon>Micrococcales</taxon>
        <taxon>Microbacteriaceae</taxon>
        <taxon>Leucobacter</taxon>
    </lineage>
</organism>
<dbReference type="InterPro" id="IPR041489">
    <property type="entry name" value="PDZ_6"/>
</dbReference>
<dbReference type="Pfam" id="PF13365">
    <property type="entry name" value="Trypsin_2"/>
    <property type="match status" value="1"/>
</dbReference>
<feature type="compositionally biased region" description="Low complexity" evidence="3">
    <location>
        <begin position="22"/>
        <end position="35"/>
    </location>
</feature>
<dbReference type="PANTHER" id="PTHR43343:SF3">
    <property type="entry name" value="PROTEASE DO-LIKE 8, CHLOROPLASTIC"/>
    <property type="match status" value="1"/>
</dbReference>
<evidence type="ECO:0000256" key="1">
    <source>
        <dbReference type="ARBA" id="ARBA00022670"/>
    </source>
</evidence>
<dbReference type="PROSITE" id="PS50106">
    <property type="entry name" value="PDZ"/>
    <property type="match status" value="1"/>
</dbReference>
<dbReference type="SUPFAM" id="SSF50494">
    <property type="entry name" value="Trypsin-like serine proteases"/>
    <property type="match status" value="1"/>
</dbReference>
<dbReference type="InterPro" id="IPR001478">
    <property type="entry name" value="PDZ"/>
</dbReference>
<dbReference type="InterPro" id="IPR009003">
    <property type="entry name" value="Peptidase_S1_PA"/>
</dbReference>
<feature type="compositionally biased region" description="Low complexity" evidence="3">
    <location>
        <begin position="100"/>
        <end position="110"/>
    </location>
</feature>
<feature type="region of interest" description="Disordered" evidence="3">
    <location>
        <begin position="100"/>
        <end position="119"/>
    </location>
</feature>
<reference evidence="5 6" key="1">
    <citation type="submission" date="2020-08" db="EMBL/GenBank/DDBJ databases">
        <title>Genome sequence of Leucobacter denitrificans KACC 14055T.</title>
        <authorList>
            <person name="Hyun D.-W."/>
            <person name="Bae J.-W."/>
        </authorList>
    </citation>
    <scope>NUCLEOTIDE SEQUENCE [LARGE SCALE GENOMIC DNA]</scope>
    <source>
        <strain evidence="5 6">KACC 14055</strain>
    </source>
</reference>
<dbReference type="GO" id="GO:0004252">
    <property type="term" value="F:serine-type endopeptidase activity"/>
    <property type="evidence" value="ECO:0007669"/>
    <property type="project" value="InterPro"/>
</dbReference>
<feature type="domain" description="PDZ" evidence="4">
    <location>
        <begin position="419"/>
        <end position="507"/>
    </location>
</feature>
<evidence type="ECO:0000259" key="4">
    <source>
        <dbReference type="PROSITE" id="PS50106"/>
    </source>
</evidence>
<keyword evidence="2" id="KW-0378">Hydrolase</keyword>
<keyword evidence="1" id="KW-0645">Protease</keyword>
<dbReference type="Proteomes" id="UP000515934">
    <property type="component" value="Chromosome"/>
</dbReference>
<dbReference type="SMART" id="SM00228">
    <property type="entry name" value="PDZ"/>
    <property type="match status" value="1"/>
</dbReference>
<feature type="region of interest" description="Disordered" evidence="3">
    <location>
        <begin position="307"/>
        <end position="349"/>
    </location>
</feature>
<dbReference type="RefSeq" id="WP_187555365.1">
    <property type="nucleotide sequence ID" value="NZ_CP060716.1"/>
</dbReference>
<dbReference type="KEGG" id="ldn:H9L06_00410"/>